<dbReference type="InterPro" id="IPR002734">
    <property type="entry name" value="RibDG_C"/>
</dbReference>
<dbReference type="InterPro" id="IPR024072">
    <property type="entry name" value="DHFR-like_dom_sf"/>
</dbReference>
<evidence type="ECO:0000313" key="15">
    <source>
        <dbReference type="Proteomes" id="UP000190274"/>
    </source>
</evidence>
<evidence type="ECO:0000256" key="9">
    <source>
        <dbReference type="ARBA" id="ARBA00030073"/>
    </source>
</evidence>
<dbReference type="EC" id="1.1.1.302" evidence="4"/>
<sequence length="252" mass="27941">MSLLPIRADLLPFLEDYLPPREAPTPDVKPFVTLTYAQSLDSRISKGRGQRTVISHFETKTMTHYLRYHHDGILVGAGTALADNPGLNCQWSPEDTIPNAKCSPRPIIIDPRCTWHYEGSKMQRLQLQGSGKPPIVVVKKKPPQSKITDSKVVYFEAPLNSNKHFDWLALVRALKREFGINSIMVEGGAVVINELLARPDVVDSLIVTIGATYLGEQGVGVSPPSGEVTLTYVDWWKGTLDSVMAARLLRRA</sequence>
<evidence type="ECO:0000259" key="13">
    <source>
        <dbReference type="Pfam" id="PF01872"/>
    </source>
</evidence>
<evidence type="ECO:0000256" key="4">
    <source>
        <dbReference type="ARBA" id="ARBA00012851"/>
    </source>
</evidence>
<dbReference type="InterPro" id="IPR011549">
    <property type="entry name" value="RibD_C"/>
</dbReference>
<comment type="pathway">
    <text evidence="2">Cofactor biosynthesis; riboflavin biosynthesis.</text>
</comment>
<dbReference type="Gene3D" id="3.40.430.10">
    <property type="entry name" value="Dihydrofolate Reductase, subunit A"/>
    <property type="match status" value="1"/>
</dbReference>
<evidence type="ECO:0000256" key="1">
    <source>
        <dbReference type="ARBA" id="ARBA00003555"/>
    </source>
</evidence>
<dbReference type="UniPathway" id="UPA00275"/>
<evidence type="ECO:0000256" key="5">
    <source>
        <dbReference type="ARBA" id="ARBA00015035"/>
    </source>
</evidence>
<dbReference type="SUPFAM" id="SSF53597">
    <property type="entry name" value="Dihydrofolate reductase-like"/>
    <property type="match status" value="1"/>
</dbReference>
<comment type="similarity">
    <text evidence="3">Belongs to the HTP reductase family.</text>
</comment>
<dbReference type="PANTHER" id="PTHR38011:SF7">
    <property type="entry name" value="2,5-DIAMINO-6-RIBOSYLAMINO-4(3H)-PYRIMIDINONE 5'-PHOSPHATE REDUCTASE"/>
    <property type="match status" value="1"/>
</dbReference>
<dbReference type="PANTHER" id="PTHR38011">
    <property type="entry name" value="DIHYDROFOLATE REDUCTASE FAMILY PROTEIN (AFU_ORTHOLOGUE AFUA_8G06820)"/>
    <property type="match status" value="1"/>
</dbReference>
<dbReference type="STRING" id="1266660.A0A1G4JJC6"/>
<evidence type="ECO:0000256" key="6">
    <source>
        <dbReference type="ARBA" id="ARBA00022619"/>
    </source>
</evidence>
<protein>
    <recommendedName>
        <fullName evidence="5">2,5-diamino-6-ribosylamino-4(3H)-pyrimidinone 5'-phosphate reductase</fullName>
        <ecNumber evidence="4">1.1.1.302</ecNumber>
    </recommendedName>
    <alternativeName>
        <fullName evidence="10">2,5-diamino-6-(5-phospho-D-ribosylamino)pyrimidin-4(3H)-one reductase</fullName>
    </alternativeName>
    <alternativeName>
        <fullName evidence="9">2,5-diamino-6-ribitylamino-4(3H)-pyrimidinone 5'-phosphate synthase</fullName>
    </alternativeName>
</protein>
<dbReference type="NCBIfam" id="TIGR00227">
    <property type="entry name" value="ribD_Cterm"/>
    <property type="match status" value="1"/>
</dbReference>
<evidence type="ECO:0000256" key="2">
    <source>
        <dbReference type="ARBA" id="ARBA00005104"/>
    </source>
</evidence>
<dbReference type="GO" id="GO:0009231">
    <property type="term" value="P:riboflavin biosynthetic process"/>
    <property type="evidence" value="ECO:0007669"/>
    <property type="project" value="UniProtKB-UniPathway"/>
</dbReference>
<evidence type="ECO:0000256" key="3">
    <source>
        <dbReference type="ARBA" id="ARBA00009723"/>
    </source>
</evidence>
<dbReference type="OrthoDB" id="5432at2759"/>
<evidence type="ECO:0000256" key="8">
    <source>
        <dbReference type="ARBA" id="ARBA00023002"/>
    </source>
</evidence>
<evidence type="ECO:0000256" key="12">
    <source>
        <dbReference type="ARBA" id="ARBA00049020"/>
    </source>
</evidence>
<keyword evidence="15" id="KW-1185">Reference proteome</keyword>
<dbReference type="Proteomes" id="UP000190274">
    <property type="component" value="Chromosome F"/>
</dbReference>
<keyword evidence="8" id="KW-0560">Oxidoreductase</keyword>
<name>A0A1G4JJC6_9SACH</name>
<keyword evidence="7" id="KW-0521">NADP</keyword>
<proteinExistence type="inferred from homology"/>
<accession>A0A1G4JJC6</accession>
<organism evidence="14 15">
    <name type="scientific">Lachancea dasiensis</name>
    <dbReference type="NCBI Taxonomy" id="1072105"/>
    <lineage>
        <taxon>Eukaryota</taxon>
        <taxon>Fungi</taxon>
        <taxon>Dikarya</taxon>
        <taxon>Ascomycota</taxon>
        <taxon>Saccharomycotina</taxon>
        <taxon>Saccharomycetes</taxon>
        <taxon>Saccharomycetales</taxon>
        <taxon>Saccharomycetaceae</taxon>
        <taxon>Lachancea</taxon>
    </lineage>
</organism>
<evidence type="ECO:0000256" key="10">
    <source>
        <dbReference type="ARBA" id="ARBA00031630"/>
    </source>
</evidence>
<comment type="catalytic activity">
    <reaction evidence="11">
        <text>2,5-diamino-6-(1-D-ribitylamino)pyrimidin-4(3H)-one 5'-phosphate + NAD(+) = 2,5-diamino-6-(1-D-ribosylamino)pyrimidin-4(3H)-one 5'-phosphate + NADH + H(+)</text>
        <dbReference type="Rhea" id="RHEA:27274"/>
        <dbReference type="ChEBI" id="CHEBI:15378"/>
        <dbReference type="ChEBI" id="CHEBI:57540"/>
        <dbReference type="ChEBI" id="CHEBI:57945"/>
        <dbReference type="ChEBI" id="CHEBI:58890"/>
        <dbReference type="ChEBI" id="CHEBI:59545"/>
        <dbReference type="EC" id="1.1.1.302"/>
    </reaction>
</comment>
<comment type="function">
    <text evidence="1">Catalyzes an early step in riboflavin biosynthesis, the NADPH-dependent reduction of the ribose side chain of 2,5-diamino-6-ribosylamino-4(3H)-pyrimidinone 5'-phosphate, yielding 2,5-diamino-6-ribitylamino-4(3H)-pyrimidinone 5'-phosphate.</text>
</comment>
<evidence type="ECO:0000313" key="14">
    <source>
        <dbReference type="EMBL" id="SCU90609.1"/>
    </source>
</evidence>
<dbReference type="Pfam" id="PF01872">
    <property type="entry name" value="RibD_C"/>
    <property type="match status" value="1"/>
</dbReference>
<evidence type="ECO:0000256" key="7">
    <source>
        <dbReference type="ARBA" id="ARBA00022857"/>
    </source>
</evidence>
<comment type="catalytic activity">
    <reaction evidence="12">
        <text>2,5-diamino-6-(1-D-ribitylamino)pyrimidin-4(3H)-one 5'-phosphate + NADP(+) = 2,5-diamino-6-(1-D-ribosylamino)pyrimidin-4(3H)-one 5'-phosphate + NADPH + H(+)</text>
        <dbReference type="Rhea" id="RHEA:27278"/>
        <dbReference type="ChEBI" id="CHEBI:15378"/>
        <dbReference type="ChEBI" id="CHEBI:57783"/>
        <dbReference type="ChEBI" id="CHEBI:58349"/>
        <dbReference type="ChEBI" id="CHEBI:58890"/>
        <dbReference type="ChEBI" id="CHEBI:59545"/>
        <dbReference type="EC" id="1.1.1.302"/>
    </reaction>
</comment>
<evidence type="ECO:0000256" key="11">
    <source>
        <dbReference type="ARBA" id="ARBA00047550"/>
    </source>
</evidence>
<dbReference type="InterPro" id="IPR050765">
    <property type="entry name" value="Riboflavin_Biosynth_HTPR"/>
</dbReference>
<gene>
    <name evidence="14" type="ORF">LADA_0F05270G</name>
</gene>
<dbReference type="GO" id="GO:0008703">
    <property type="term" value="F:5-amino-6-(5-phosphoribosylamino)uracil reductase activity"/>
    <property type="evidence" value="ECO:0007669"/>
    <property type="project" value="EnsemblFungi"/>
</dbReference>
<feature type="domain" description="Bacterial bifunctional deaminase-reductase C-terminal" evidence="13">
    <location>
        <begin position="30"/>
        <end position="236"/>
    </location>
</feature>
<dbReference type="GO" id="GO:0050661">
    <property type="term" value="F:NADP binding"/>
    <property type="evidence" value="ECO:0007669"/>
    <property type="project" value="InterPro"/>
</dbReference>
<keyword evidence="6" id="KW-0686">Riboflavin biosynthesis</keyword>
<dbReference type="AlphaFoldDB" id="A0A1G4JJC6"/>
<reference evidence="14 15" key="1">
    <citation type="submission" date="2016-03" db="EMBL/GenBank/DDBJ databases">
        <authorList>
            <person name="Devillers H."/>
        </authorList>
    </citation>
    <scope>NUCLEOTIDE SEQUENCE [LARGE SCALE GENOMIC DNA]</scope>
    <source>
        <strain evidence="14">CBS 10888</strain>
    </source>
</reference>
<dbReference type="EMBL" id="LT598458">
    <property type="protein sequence ID" value="SCU90609.1"/>
    <property type="molecule type" value="Genomic_DNA"/>
</dbReference>